<dbReference type="OrthoDB" id="4479164at2"/>
<dbReference type="InterPro" id="IPR036388">
    <property type="entry name" value="WH-like_DNA-bd_sf"/>
</dbReference>
<evidence type="ECO:0000256" key="8">
    <source>
        <dbReference type="ARBA" id="ARBA00023235"/>
    </source>
</evidence>
<comment type="similarity">
    <text evidence="2">Belongs to the type II topoisomerase GyrB family.</text>
</comment>
<accession>A0A3Q8X2J2</accession>
<keyword evidence="4" id="KW-0547">Nucleotide-binding</keyword>
<evidence type="ECO:0000256" key="5">
    <source>
        <dbReference type="ARBA" id="ARBA00022840"/>
    </source>
</evidence>
<evidence type="ECO:0000256" key="2">
    <source>
        <dbReference type="ARBA" id="ARBA00010708"/>
    </source>
</evidence>
<dbReference type="GO" id="GO:0003677">
    <property type="term" value="F:DNA binding"/>
    <property type="evidence" value="ECO:0007669"/>
    <property type="project" value="UniProtKB-KW"/>
</dbReference>
<keyword evidence="10" id="KW-1185">Reference proteome</keyword>
<evidence type="ECO:0000256" key="1">
    <source>
        <dbReference type="ARBA" id="ARBA00000185"/>
    </source>
</evidence>
<dbReference type="CDD" id="cd00090">
    <property type="entry name" value="HTH_ARSR"/>
    <property type="match status" value="1"/>
</dbReference>
<dbReference type="InterPro" id="IPR036390">
    <property type="entry name" value="WH_DNA-bd_sf"/>
</dbReference>
<protein>
    <recommendedName>
        <fullName evidence="3">DNA topoisomerase (ATP-hydrolyzing)</fullName>
        <ecNumber evidence="3">5.6.2.2</ecNumber>
    </recommendedName>
</protein>
<dbReference type="Proteomes" id="UP000272528">
    <property type="component" value="Chromosome"/>
</dbReference>
<organism evidence="9 10">
    <name type="scientific">Paenibacillus albus</name>
    <dbReference type="NCBI Taxonomy" id="2495582"/>
    <lineage>
        <taxon>Bacteria</taxon>
        <taxon>Bacillati</taxon>
        <taxon>Bacillota</taxon>
        <taxon>Bacilli</taxon>
        <taxon>Bacillales</taxon>
        <taxon>Paenibacillaceae</taxon>
        <taxon>Paenibacillus</taxon>
    </lineage>
</organism>
<dbReference type="InterPro" id="IPR036890">
    <property type="entry name" value="HATPase_C_sf"/>
</dbReference>
<evidence type="ECO:0000256" key="3">
    <source>
        <dbReference type="ARBA" id="ARBA00012895"/>
    </source>
</evidence>
<keyword evidence="7" id="KW-0238">DNA-binding</keyword>
<dbReference type="SUPFAM" id="SSF55874">
    <property type="entry name" value="ATPase domain of HSP90 chaperone/DNA topoisomerase II/histidine kinase"/>
    <property type="match status" value="1"/>
</dbReference>
<keyword evidence="5" id="KW-0067">ATP-binding</keyword>
<dbReference type="PANTHER" id="PTHR45866">
    <property type="entry name" value="DNA GYRASE/TOPOISOMERASE SUBUNIT B"/>
    <property type="match status" value="1"/>
</dbReference>
<keyword evidence="6" id="KW-0799">Topoisomerase</keyword>
<dbReference type="SUPFAM" id="SSF46785">
    <property type="entry name" value="Winged helix' DNA-binding domain"/>
    <property type="match status" value="1"/>
</dbReference>
<dbReference type="Gene3D" id="1.10.10.10">
    <property type="entry name" value="Winged helix-like DNA-binding domain superfamily/Winged helix DNA-binding domain"/>
    <property type="match status" value="1"/>
</dbReference>
<dbReference type="GO" id="GO:0005524">
    <property type="term" value="F:ATP binding"/>
    <property type="evidence" value="ECO:0007669"/>
    <property type="project" value="UniProtKB-KW"/>
</dbReference>
<keyword evidence="8" id="KW-0413">Isomerase</keyword>
<evidence type="ECO:0000313" key="9">
    <source>
        <dbReference type="EMBL" id="AZN38639.1"/>
    </source>
</evidence>
<sequence length="380" mass="41284">MELEKDRDFGAELDFVKEQLLQLQALVKQPMDGRAAAAVAVTDAAMRPKASVEAAADEAGSGSGKLHFAGSFRQDGSLLKWEAQERNVQQLMQTDSEKSAKILAALGHKQRLDILRTIIEAPQTGSSLVDQLGMGTTGQLYHHIKALAGADLLQQEERGGAYRVPEYRLLPMLLLLAAVRDLGDVSDYLDMSDVRKRAGDYLGHGSGEAASNPHLLLWAVLENCVLEHEAGSCTEVHLFLHDSRTITAADNGRGIPERLLADTGKTWLHTVMTDLKQLATKGATVTAPGSAEGINIAVVNAMCTSLQVEVRREGRIVRQSYKHGIPQHPLLTIGVTQETGTSVTIEPDAELFEGGFDRAVIEQRIEELQAAYPQLAIRLN</sequence>
<evidence type="ECO:0000313" key="10">
    <source>
        <dbReference type="Proteomes" id="UP000272528"/>
    </source>
</evidence>
<dbReference type="InterPro" id="IPR011991">
    <property type="entry name" value="ArsR-like_HTH"/>
</dbReference>
<gene>
    <name evidence="9" type="ORF">EJC50_02310</name>
</gene>
<reference evidence="10" key="1">
    <citation type="submission" date="2018-12" db="EMBL/GenBank/DDBJ databases">
        <title>Genome sequence of Peanibacillus sp.</title>
        <authorList>
            <person name="Subramani G."/>
            <person name="Srinivasan S."/>
            <person name="Kim M.K."/>
        </authorList>
    </citation>
    <scope>NUCLEOTIDE SEQUENCE [LARGE SCALE GENOMIC DNA]</scope>
    <source>
        <strain evidence="10">18JY67-1</strain>
    </source>
</reference>
<proteinExistence type="inferred from homology"/>
<dbReference type="EC" id="5.6.2.2" evidence="3"/>
<evidence type="ECO:0000256" key="7">
    <source>
        <dbReference type="ARBA" id="ARBA00023125"/>
    </source>
</evidence>
<dbReference type="KEGG" id="palb:EJC50_02310"/>
<dbReference type="GO" id="GO:0003918">
    <property type="term" value="F:DNA topoisomerase type II (double strand cut, ATP-hydrolyzing) activity"/>
    <property type="evidence" value="ECO:0007669"/>
    <property type="project" value="UniProtKB-EC"/>
</dbReference>
<name>A0A3Q8X2J2_9BACL</name>
<dbReference type="PANTHER" id="PTHR45866:SF1">
    <property type="entry name" value="DNA GYRASE SUBUNIT B, MITOCHONDRIAL"/>
    <property type="match status" value="1"/>
</dbReference>
<dbReference type="AlphaFoldDB" id="A0A3Q8X2J2"/>
<dbReference type="Gene3D" id="3.30.565.10">
    <property type="entry name" value="Histidine kinase-like ATPase, C-terminal domain"/>
    <property type="match status" value="1"/>
</dbReference>
<evidence type="ECO:0000256" key="6">
    <source>
        <dbReference type="ARBA" id="ARBA00023029"/>
    </source>
</evidence>
<comment type="catalytic activity">
    <reaction evidence="1">
        <text>ATP-dependent breakage, passage and rejoining of double-stranded DNA.</text>
        <dbReference type="EC" id="5.6.2.2"/>
    </reaction>
</comment>
<dbReference type="EMBL" id="CP034437">
    <property type="protein sequence ID" value="AZN38639.1"/>
    <property type="molecule type" value="Genomic_DNA"/>
</dbReference>
<evidence type="ECO:0000256" key="4">
    <source>
        <dbReference type="ARBA" id="ARBA00022741"/>
    </source>
</evidence>